<dbReference type="EMBL" id="CP159279">
    <property type="protein sequence ID" value="XCH10862.1"/>
    <property type="molecule type" value="Genomic_DNA"/>
</dbReference>
<dbReference type="SUPFAM" id="SSF52317">
    <property type="entry name" value="Class I glutamine amidotransferase-like"/>
    <property type="match status" value="1"/>
</dbReference>
<evidence type="ECO:0000313" key="2">
    <source>
        <dbReference type="EMBL" id="XCH10862.1"/>
    </source>
</evidence>
<dbReference type="GO" id="GO:0016811">
    <property type="term" value="F:hydrolase activity, acting on carbon-nitrogen (but not peptide) bonds, in linear amides"/>
    <property type="evidence" value="ECO:0007669"/>
    <property type="project" value="InterPro"/>
</dbReference>
<proteinExistence type="predicted"/>
<dbReference type="PANTHER" id="PTHR43235">
    <property type="entry name" value="GLUTAMINE AMIDOTRANSFERASE PB2B2.05-RELATED"/>
    <property type="match status" value="1"/>
</dbReference>
<gene>
    <name evidence="2" type="ORF">ABRP34_18935</name>
</gene>
<name>A0AAU8EML9_9MICC</name>
<dbReference type="InterPro" id="IPR044668">
    <property type="entry name" value="PuuD-like"/>
</dbReference>
<feature type="region of interest" description="Disordered" evidence="1">
    <location>
        <begin position="1"/>
        <end position="45"/>
    </location>
</feature>
<evidence type="ECO:0000256" key="1">
    <source>
        <dbReference type="SAM" id="MobiDB-lite"/>
    </source>
</evidence>
<dbReference type="Pfam" id="PF07722">
    <property type="entry name" value="Peptidase_C26"/>
    <property type="match status" value="2"/>
</dbReference>
<sequence length="331" mass="34152">MQNSTRNSGPVQTPDSTLSAVPGDVRRPRIGIPVRLSSSADPDPRVAKANSLFGCIVSLIRDVGGEPVLLTPASLERGLAGPPSSGTTVSAVPGSGTPKSGTADDGTSDGGKVPDAPEALDGVVLPGGGDVDPRLYGEEPGPSLYDVNTEQDRLDIAVARRALDAGMPVLGICRGHQLLNVLYGGTLVQDMTPGTVPHRQIPAAANRPWVWHEVTITPGSKVAKMYAAVQNPDAGGTESAGAGEAPGDEAAAAPDPAAPVEVKIASGHHQAVDRVAPGLLVTAVADDGTVEALEDPDRWVASVQWHPEALELTEEQRLAPFRVFVEACRTP</sequence>
<organism evidence="2">
    <name type="scientific">Arthrobacter sp. K5</name>
    <dbReference type="NCBI Taxonomy" id="2839623"/>
    <lineage>
        <taxon>Bacteria</taxon>
        <taxon>Bacillati</taxon>
        <taxon>Actinomycetota</taxon>
        <taxon>Actinomycetes</taxon>
        <taxon>Micrococcales</taxon>
        <taxon>Micrococcaceae</taxon>
        <taxon>Arthrobacter</taxon>
    </lineage>
</organism>
<dbReference type="RefSeq" id="WP_353711334.1">
    <property type="nucleotide sequence ID" value="NZ_CP159279.1"/>
</dbReference>
<feature type="compositionally biased region" description="Polar residues" evidence="1">
    <location>
        <begin position="1"/>
        <end position="19"/>
    </location>
</feature>
<dbReference type="InterPro" id="IPR029062">
    <property type="entry name" value="Class_I_gatase-like"/>
</dbReference>
<dbReference type="PROSITE" id="PS51273">
    <property type="entry name" value="GATASE_TYPE_1"/>
    <property type="match status" value="1"/>
</dbReference>
<feature type="region of interest" description="Disordered" evidence="1">
    <location>
        <begin position="75"/>
        <end position="124"/>
    </location>
</feature>
<protein>
    <submittedName>
        <fullName evidence="2">Gamma-glutamyl-gamma-aminobutyrate hydrolase family protein</fullName>
    </submittedName>
</protein>
<dbReference type="AlphaFoldDB" id="A0AAU8EML9"/>
<dbReference type="InterPro" id="IPR011697">
    <property type="entry name" value="Peptidase_C26"/>
</dbReference>
<feature type="compositionally biased region" description="Low complexity" evidence="1">
    <location>
        <begin position="234"/>
        <end position="256"/>
    </location>
</feature>
<dbReference type="PANTHER" id="PTHR43235:SF1">
    <property type="entry name" value="GLUTAMINE AMIDOTRANSFERASE PB2B2.05-RELATED"/>
    <property type="match status" value="1"/>
</dbReference>
<dbReference type="CDD" id="cd01745">
    <property type="entry name" value="GATase1_2"/>
    <property type="match status" value="1"/>
</dbReference>
<dbReference type="Gene3D" id="3.40.50.880">
    <property type="match status" value="1"/>
</dbReference>
<reference evidence="2" key="1">
    <citation type="submission" date="2024-06" db="EMBL/GenBank/DDBJ databases">
        <title>Biodegradation of dimethachlon by Arthrobacter sp. K5: mechanistic insights and ecological implications.</title>
        <authorList>
            <person name="Hu S."/>
            <person name="Lu P."/>
        </authorList>
    </citation>
    <scope>NUCLEOTIDE SEQUENCE</scope>
    <source>
        <strain evidence="2">K5</strain>
    </source>
</reference>
<accession>A0AAU8EML9</accession>
<feature type="region of interest" description="Disordered" evidence="1">
    <location>
        <begin position="233"/>
        <end position="256"/>
    </location>
</feature>
<keyword evidence="2" id="KW-0378">Hydrolase</keyword>
<dbReference type="GO" id="GO:0005829">
    <property type="term" value="C:cytosol"/>
    <property type="evidence" value="ECO:0007669"/>
    <property type="project" value="TreeGrafter"/>
</dbReference>